<accession>A0AAE3YS45</accession>
<protein>
    <submittedName>
        <fullName evidence="1">Uncharacterized protein</fullName>
    </submittedName>
</protein>
<organism evidence="1 2">
    <name type="scientific">Catenuloplanes atrovinosus</name>
    <dbReference type="NCBI Taxonomy" id="137266"/>
    <lineage>
        <taxon>Bacteria</taxon>
        <taxon>Bacillati</taxon>
        <taxon>Actinomycetota</taxon>
        <taxon>Actinomycetes</taxon>
        <taxon>Micromonosporales</taxon>
        <taxon>Micromonosporaceae</taxon>
        <taxon>Catenuloplanes</taxon>
    </lineage>
</organism>
<dbReference type="Proteomes" id="UP001183643">
    <property type="component" value="Unassembled WGS sequence"/>
</dbReference>
<name>A0AAE3YS45_9ACTN</name>
<proteinExistence type="predicted"/>
<reference evidence="1" key="1">
    <citation type="submission" date="2023-07" db="EMBL/GenBank/DDBJ databases">
        <title>Sequencing the genomes of 1000 actinobacteria strains.</title>
        <authorList>
            <person name="Klenk H.-P."/>
        </authorList>
    </citation>
    <scope>NUCLEOTIDE SEQUENCE</scope>
    <source>
        <strain evidence="1">DSM 44707</strain>
    </source>
</reference>
<dbReference type="EMBL" id="JAVDYB010000001">
    <property type="protein sequence ID" value="MDR7277645.1"/>
    <property type="molecule type" value="Genomic_DNA"/>
</dbReference>
<evidence type="ECO:0000313" key="2">
    <source>
        <dbReference type="Proteomes" id="UP001183643"/>
    </source>
</evidence>
<dbReference type="AlphaFoldDB" id="A0AAE3YS45"/>
<comment type="caution">
    <text evidence="1">The sequence shown here is derived from an EMBL/GenBank/DDBJ whole genome shotgun (WGS) entry which is preliminary data.</text>
</comment>
<sequence length="161" mass="17851">MSAFVVSDDHIDALLTAGLHSRGLRWFWPEIDAASDRGNWTSAALQAQSEQRRRELTIDTAGRVGAVLLAENQRSVNHRYDEEELEIPYLFRPVPGTPDPVTTLRIIASYEYQACEHPGWRSSEAYAICDALRHAAIATLPGYAAAPGIVTGRDIFTASRR</sequence>
<gene>
    <name evidence="1" type="ORF">J2S41_004423</name>
</gene>
<keyword evidence="2" id="KW-1185">Reference proteome</keyword>
<dbReference type="RefSeq" id="WP_310370063.1">
    <property type="nucleotide sequence ID" value="NZ_JAVDYB010000001.1"/>
</dbReference>
<evidence type="ECO:0000313" key="1">
    <source>
        <dbReference type="EMBL" id="MDR7277645.1"/>
    </source>
</evidence>